<protein>
    <submittedName>
        <fullName evidence="1">Uncharacterized protein</fullName>
    </submittedName>
</protein>
<proteinExistence type="predicted"/>
<dbReference type="AlphaFoldDB" id="A0A7S3X935"/>
<sequence>MKMKIDAGLGQRADILEELRKSCVGTTRTGNNYVFNIGKSVVDFKEMFNEKDVFPADKIFDREEWNKEENYMKIVKEEENVDLSGYKGQYVKSDTFHVVIIAAKSDEETLQKQMAAIPHIEKFRKIEIS</sequence>
<accession>A0A7S3X935</accession>
<dbReference type="EMBL" id="HBIQ01112109">
    <property type="protein sequence ID" value="CAE0603795.1"/>
    <property type="molecule type" value="Transcribed_RNA"/>
</dbReference>
<gene>
    <name evidence="1" type="ORF">SACU0126_LOCUS35562</name>
</gene>
<organism evidence="1">
    <name type="scientific">Strombidinopsis acuminata</name>
    <dbReference type="NCBI Taxonomy" id="141414"/>
    <lineage>
        <taxon>Eukaryota</taxon>
        <taxon>Sar</taxon>
        <taxon>Alveolata</taxon>
        <taxon>Ciliophora</taxon>
        <taxon>Intramacronucleata</taxon>
        <taxon>Spirotrichea</taxon>
        <taxon>Choreotrichia</taxon>
        <taxon>Choreotrichida</taxon>
        <taxon>Strombidinopsidae</taxon>
        <taxon>Strombidinopsis</taxon>
    </lineage>
</organism>
<reference evidence="1" key="1">
    <citation type="submission" date="2021-01" db="EMBL/GenBank/DDBJ databases">
        <authorList>
            <person name="Corre E."/>
            <person name="Pelletier E."/>
            <person name="Niang G."/>
            <person name="Scheremetjew M."/>
            <person name="Finn R."/>
            <person name="Kale V."/>
            <person name="Holt S."/>
            <person name="Cochrane G."/>
            <person name="Meng A."/>
            <person name="Brown T."/>
            <person name="Cohen L."/>
        </authorList>
    </citation>
    <scope>NUCLEOTIDE SEQUENCE</scope>
    <source>
        <strain evidence="1">SPMC142</strain>
    </source>
</reference>
<evidence type="ECO:0000313" key="1">
    <source>
        <dbReference type="EMBL" id="CAE0603795.1"/>
    </source>
</evidence>
<name>A0A7S3X935_9SPIT</name>